<evidence type="ECO:0000259" key="3">
    <source>
        <dbReference type="PROSITE" id="PS50158"/>
    </source>
</evidence>
<keyword evidence="1" id="KW-0479">Metal-binding</keyword>
<dbReference type="PANTHER" id="PTHR47592:SF30">
    <property type="entry name" value="CCHC-TYPE DOMAIN-CONTAINING PROTEIN"/>
    <property type="match status" value="1"/>
</dbReference>
<dbReference type="InterPro" id="IPR036875">
    <property type="entry name" value="Znf_CCHC_sf"/>
</dbReference>
<evidence type="ECO:0000313" key="5">
    <source>
        <dbReference type="Proteomes" id="UP001231189"/>
    </source>
</evidence>
<protein>
    <recommendedName>
        <fullName evidence="3">CCHC-type domain-containing protein</fullName>
    </recommendedName>
</protein>
<keyword evidence="1" id="KW-0862">Zinc</keyword>
<name>A0AAD8W3K0_LOLMU</name>
<feature type="region of interest" description="Disordered" evidence="2">
    <location>
        <begin position="21"/>
        <end position="41"/>
    </location>
</feature>
<dbReference type="InterPro" id="IPR001878">
    <property type="entry name" value="Znf_CCHC"/>
</dbReference>
<feature type="domain" description="CCHC-type" evidence="3">
    <location>
        <begin position="361"/>
        <end position="376"/>
    </location>
</feature>
<keyword evidence="1" id="KW-0863">Zinc-finger</keyword>
<dbReference type="SMART" id="SM00343">
    <property type="entry name" value="ZnF_C2HC"/>
    <property type="match status" value="1"/>
</dbReference>
<accession>A0AAD8W3K0</accession>
<comment type="caution">
    <text evidence="4">The sequence shown here is derived from an EMBL/GenBank/DDBJ whole genome shotgun (WGS) entry which is preliminary data.</text>
</comment>
<dbReference type="EMBL" id="JAUUTY010000005">
    <property type="protein sequence ID" value="KAK1631548.1"/>
    <property type="molecule type" value="Genomic_DNA"/>
</dbReference>
<dbReference type="Pfam" id="PF14223">
    <property type="entry name" value="Retrotran_gag_2"/>
    <property type="match status" value="1"/>
</dbReference>
<sequence>MRPPLSSSLRRRLRLPHPVLRRAPSGGIVGLRNPASRRPVRVRGNQVFGERSCATTGNTTSSDDDFPNDDFFPDINNLFGNLNMGDNQDAAAANIADAAVAAANARRQMNSSGIAAATRPPPFDGSHYKRWRTRAVLWFENLNCDSALLGKPEGDLSPAREEAYKKVDAMFKAALFSILVDNIVDPYMTFEHGKDAWDALEAKFGVSDAGTELYVMEQYYDYKMTGERSVVEQAHEIQSLAKELEQFKCTLPDKFVVGGIIAKLPPSWRNFATSLKHKRQEFSVSDLIGSLHVEEKARAKDTRARDFEGGSSANVVQKKNFQSHKFKNKNKSEGKGKFDGKNKASHSTNFKKKTDKKKGACHVCGEPDHWAPNCPNRYDKRGNGGKTANVVIAGDIEMKDAGYGISPTVLSVCNSPDWWIV</sequence>
<proteinExistence type="predicted"/>
<dbReference type="Pfam" id="PF00098">
    <property type="entry name" value="zf-CCHC"/>
    <property type="match status" value="1"/>
</dbReference>
<dbReference type="Gene3D" id="4.10.60.10">
    <property type="entry name" value="Zinc finger, CCHC-type"/>
    <property type="match status" value="1"/>
</dbReference>
<reference evidence="4" key="1">
    <citation type="submission" date="2023-07" db="EMBL/GenBank/DDBJ databases">
        <title>A chromosome-level genome assembly of Lolium multiflorum.</title>
        <authorList>
            <person name="Chen Y."/>
            <person name="Copetti D."/>
            <person name="Kolliker R."/>
            <person name="Studer B."/>
        </authorList>
    </citation>
    <scope>NUCLEOTIDE SEQUENCE</scope>
    <source>
        <strain evidence="4">02402/16</strain>
        <tissue evidence="4">Leaf</tissue>
    </source>
</reference>
<feature type="compositionally biased region" description="Basic and acidic residues" evidence="2">
    <location>
        <begin position="330"/>
        <end position="342"/>
    </location>
</feature>
<dbReference type="PANTHER" id="PTHR47592">
    <property type="entry name" value="PBF68 PROTEIN"/>
    <property type="match status" value="1"/>
</dbReference>
<dbReference type="Proteomes" id="UP001231189">
    <property type="component" value="Unassembled WGS sequence"/>
</dbReference>
<evidence type="ECO:0000256" key="1">
    <source>
        <dbReference type="PROSITE-ProRule" id="PRU00047"/>
    </source>
</evidence>
<dbReference type="PROSITE" id="PS50158">
    <property type="entry name" value="ZF_CCHC"/>
    <property type="match status" value="1"/>
</dbReference>
<dbReference type="SUPFAM" id="SSF57756">
    <property type="entry name" value="Retrovirus zinc finger-like domains"/>
    <property type="match status" value="1"/>
</dbReference>
<feature type="region of interest" description="Disordered" evidence="2">
    <location>
        <begin position="319"/>
        <end position="352"/>
    </location>
</feature>
<evidence type="ECO:0000313" key="4">
    <source>
        <dbReference type="EMBL" id="KAK1631548.1"/>
    </source>
</evidence>
<keyword evidence="5" id="KW-1185">Reference proteome</keyword>
<dbReference type="GO" id="GO:0008270">
    <property type="term" value="F:zinc ion binding"/>
    <property type="evidence" value="ECO:0007669"/>
    <property type="project" value="UniProtKB-KW"/>
</dbReference>
<organism evidence="4 5">
    <name type="scientific">Lolium multiflorum</name>
    <name type="common">Italian ryegrass</name>
    <name type="synonym">Lolium perenne subsp. multiflorum</name>
    <dbReference type="NCBI Taxonomy" id="4521"/>
    <lineage>
        <taxon>Eukaryota</taxon>
        <taxon>Viridiplantae</taxon>
        <taxon>Streptophyta</taxon>
        <taxon>Embryophyta</taxon>
        <taxon>Tracheophyta</taxon>
        <taxon>Spermatophyta</taxon>
        <taxon>Magnoliopsida</taxon>
        <taxon>Liliopsida</taxon>
        <taxon>Poales</taxon>
        <taxon>Poaceae</taxon>
        <taxon>BOP clade</taxon>
        <taxon>Pooideae</taxon>
        <taxon>Poodae</taxon>
        <taxon>Poeae</taxon>
        <taxon>Poeae Chloroplast Group 2 (Poeae type)</taxon>
        <taxon>Loliodinae</taxon>
        <taxon>Loliinae</taxon>
        <taxon>Lolium</taxon>
    </lineage>
</organism>
<dbReference type="GO" id="GO:0003676">
    <property type="term" value="F:nucleic acid binding"/>
    <property type="evidence" value="ECO:0007669"/>
    <property type="project" value="InterPro"/>
</dbReference>
<gene>
    <name evidence="4" type="ORF">QYE76_005863</name>
</gene>
<dbReference type="AlphaFoldDB" id="A0AAD8W3K0"/>
<evidence type="ECO:0000256" key="2">
    <source>
        <dbReference type="SAM" id="MobiDB-lite"/>
    </source>
</evidence>